<name>A0A0M6YNP7_9RHOB</name>
<dbReference type="InterPro" id="IPR036425">
    <property type="entry name" value="MoaB/Mog-like_dom_sf"/>
</dbReference>
<dbReference type="Gene3D" id="3.40.980.10">
    <property type="entry name" value="MoaB/Mog-like domain"/>
    <property type="match status" value="1"/>
</dbReference>
<accession>A0A0M6YNP7</accession>
<organism evidence="1 2">
    <name type="scientific">Jannaschia donghaensis</name>
    <dbReference type="NCBI Taxonomy" id="420998"/>
    <lineage>
        <taxon>Bacteria</taxon>
        <taxon>Pseudomonadati</taxon>
        <taxon>Pseudomonadota</taxon>
        <taxon>Alphaproteobacteria</taxon>
        <taxon>Rhodobacterales</taxon>
        <taxon>Roseobacteraceae</taxon>
        <taxon>Jannaschia</taxon>
    </lineage>
</organism>
<dbReference type="EMBL" id="CXSU01000012">
    <property type="protein sequence ID" value="CTQ51153.1"/>
    <property type="molecule type" value="Genomic_DNA"/>
</dbReference>
<reference evidence="1 2" key="1">
    <citation type="submission" date="2015-07" db="EMBL/GenBank/DDBJ databases">
        <authorList>
            <person name="Noorani M."/>
        </authorList>
    </citation>
    <scope>NUCLEOTIDE SEQUENCE [LARGE SCALE GENOMIC DNA]</scope>
    <source>
        <strain evidence="1 2">CECT 7802</strain>
    </source>
</reference>
<dbReference type="AlphaFoldDB" id="A0A0M6YNP7"/>
<dbReference type="OrthoDB" id="9779263at2"/>
<protein>
    <submittedName>
        <fullName evidence="1">Molybdopterin biosynthesis enzyme</fullName>
    </submittedName>
</protein>
<dbReference type="RefSeq" id="WP_055086895.1">
    <property type="nucleotide sequence ID" value="NZ_CXSU01000012.1"/>
</dbReference>
<dbReference type="Proteomes" id="UP000049222">
    <property type="component" value="Unassembled WGS sequence"/>
</dbReference>
<keyword evidence="2" id="KW-1185">Reference proteome</keyword>
<proteinExistence type="predicted"/>
<sequence length="324" mass="33428">MKFGPVSLTEASGGVLAHSVALPTGRLRKGQVLDEETLARLRDAGITRVTVARLADDDLPENKAATLVAEGVTGPGLEIRPAFTGRANIHATGPGVVAVDRLKVDGVNGITADVTLATVAEWQRVGTGDMVGTVKIIPYATAAGHVADRLAPFAGALRLMPPVLDRADLIVTRLPGDADPKSAPILDRLTRLGVEVGVTEVPHETAALTQALREAMAPLRLILTASATADVADVGPAALRAAGGRLERFGMPVDPGNLLFLGDLDGAAVIGLPGCARSPALNGADWVLERVICGVPVTGADIAGMGVGGLLKEIPTRPQPRERR</sequence>
<dbReference type="UniPathway" id="UPA00344"/>
<dbReference type="CDD" id="cd03522">
    <property type="entry name" value="MoeA_like"/>
    <property type="match status" value="1"/>
</dbReference>
<gene>
    <name evidence="1" type="ORF">JDO7802_03191</name>
</gene>
<evidence type="ECO:0000313" key="1">
    <source>
        <dbReference type="EMBL" id="CTQ51153.1"/>
    </source>
</evidence>
<evidence type="ECO:0000313" key="2">
    <source>
        <dbReference type="Proteomes" id="UP000049222"/>
    </source>
</evidence>
<dbReference type="SUPFAM" id="SSF53218">
    <property type="entry name" value="Molybdenum cofactor biosynthesis proteins"/>
    <property type="match status" value="1"/>
</dbReference>
<dbReference type="STRING" id="420998.JDO7802_03191"/>